<gene>
    <name evidence="1" type="ORF">S03H2_61916</name>
</gene>
<organism evidence="1">
    <name type="scientific">marine sediment metagenome</name>
    <dbReference type="NCBI Taxonomy" id="412755"/>
    <lineage>
        <taxon>unclassified sequences</taxon>
        <taxon>metagenomes</taxon>
        <taxon>ecological metagenomes</taxon>
    </lineage>
</organism>
<proteinExistence type="predicted"/>
<accession>X1K0K5</accession>
<name>X1K0K5_9ZZZZ</name>
<dbReference type="AlphaFoldDB" id="X1K0K5"/>
<feature type="non-terminal residue" evidence="1">
    <location>
        <position position="37"/>
    </location>
</feature>
<comment type="caution">
    <text evidence="1">The sequence shown here is derived from an EMBL/GenBank/DDBJ whole genome shotgun (WGS) entry which is preliminary data.</text>
</comment>
<evidence type="ECO:0000313" key="1">
    <source>
        <dbReference type="EMBL" id="GAH87220.1"/>
    </source>
</evidence>
<reference evidence="1" key="1">
    <citation type="journal article" date="2014" name="Front. Microbiol.">
        <title>High frequency of phylogenetically diverse reductive dehalogenase-homologous genes in deep subseafloor sedimentary metagenomes.</title>
        <authorList>
            <person name="Kawai M."/>
            <person name="Futagami T."/>
            <person name="Toyoda A."/>
            <person name="Takaki Y."/>
            <person name="Nishi S."/>
            <person name="Hori S."/>
            <person name="Arai W."/>
            <person name="Tsubouchi T."/>
            <person name="Morono Y."/>
            <person name="Uchiyama I."/>
            <person name="Ito T."/>
            <person name="Fujiyama A."/>
            <person name="Inagaki F."/>
            <person name="Takami H."/>
        </authorList>
    </citation>
    <scope>NUCLEOTIDE SEQUENCE</scope>
    <source>
        <strain evidence="1">Expedition CK06-06</strain>
    </source>
</reference>
<sequence length="37" mass="4056">MKKMLSILLPFFLVFPMVVWCAGEAEKEAAASAVRGN</sequence>
<dbReference type="EMBL" id="BARU01040005">
    <property type="protein sequence ID" value="GAH87220.1"/>
    <property type="molecule type" value="Genomic_DNA"/>
</dbReference>
<protein>
    <submittedName>
        <fullName evidence="1">Uncharacterized protein</fullName>
    </submittedName>
</protein>